<accession>A0A0V1MYF5</accession>
<reference evidence="1 2" key="1">
    <citation type="submission" date="2015-01" db="EMBL/GenBank/DDBJ databases">
        <title>Evolution of Trichinella species and genotypes.</title>
        <authorList>
            <person name="Korhonen P.K."/>
            <person name="Edoardo P."/>
            <person name="Giuseppe L.R."/>
            <person name="Gasser R.B."/>
        </authorList>
    </citation>
    <scope>NUCLEOTIDE SEQUENCE [LARGE SCALE GENOMIC DNA]</scope>
    <source>
        <strain evidence="1">ISS1980</strain>
    </source>
</reference>
<protein>
    <submittedName>
        <fullName evidence="1">Uncharacterized protein</fullName>
    </submittedName>
</protein>
<evidence type="ECO:0000313" key="2">
    <source>
        <dbReference type="Proteomes" id="UP000054843"/>
    </source>
</evidence>
<proteinExistence type="predicted"/>
<organism evidence="1 2">
    <name type="scientific">Trichinella papuae</name>
    <dbReference type="NCBI Taxonomy" id="268474"/>
    <lineage>
        <taxon>Eukaryota</taxon>
        <taxon>Metazoa</taxon>
        <taxon>Ecdysozoa</taxon>
        <taxon>Nematoda</taxon>
        <taxon>Enoplea</taxon>
        <taxon>Dorylaimia</taxon>
        <taxon>Trichinellida</taxon>
        <taxon>Trichinellidae</taxon>
        <taxon>Trichinella</taxon>
    </lineage>
</organism>
<sequence>LLILFDSVADDDVLGTLSAFFLHHFLVRMLATSQPLPDGSIPEPIAELFALTNFSLPNTTRPE</sequence>
<feature type="non-terminal residue" evidence="1">
    <location>
        <position position="63"/>
    </location>
</feature>
<name>A0A0V1MYF5_9BILA</name>
<evidence type="ECO:0000313" key="1">
    <source>
        <dbReference type="EMBL" id="KRZ76671.1"/>
    </source>
</evidence>
<gene>
    <name evidence="1" type="ORF">T10_8930</name>
</gene>
<dbReference type="Proteomes" id="UP000054843">
    <property type="component" value="Unassembled WGS sequence"/>
</dbReference>
<dbReference type="EMBL" id="JYDO01000026">
    <property type="protein sequence ID" value="KRZ76671.1"/>
    <property type="molecule type" value="Genomic_DNA"/>
</dbReference>
<dbReference type="AlphaFoldDB" id="A0A0V1MYF5"/>
<keyword evidence="2" id="KW-1185">Reference proteome</keyword>
<comment type="caution">
    <text evidence="1">The sequence shown here is derived from an EMBL/GenBank/DDBJ whole genome shotgun (WGS) entry which is preliminary data.</text>
</comment>
<feature type="non-terminal residue" evidence="1">
    <location>
        <position position="1"/>
    </location>
</feature>